<evidence type="ECO:0000313" key="2">
    <source>
        <dbReference type="EMBL" id="KND02080.1"/>
    </source>
</evidence>
<feature type="region of interest" description="Disordered" evidence="1">
    <location>
        <begin position="230"/>
        <end position="294"/>
    </location>
</feature>
<dbReference type="OrthoDB" id="3241054at2759"/>
<keyword evidence="3" id="KW-1185">Reference proteome</keyword>
<gene>
    <name evidence="2" type="ORF">SPPG_02581</name>
</gene>
<evidence type="ECO:0000256" key="1">
    <source>
        <dbReference type="SAM" id="MobiDB-lite"/>
    </source>
</evidence>
<name>A0A0L0HMF1_SPIPD</name>
<dbReference type="VEuPathDB" id="FungiDB:SPPG_02581"/>
<feature type="compositionally biased region" description="Polar residues" evidence="1">
    <location>
        <begin position="22"/>
        <end position="33"/>
    </location>
</feature>
<dbReference type="InParanoid" id="A0A0L0HMF1"/>
<dbReference type="AlphaFoldDB" id="A0A0L0HMF1"/>
<reference evidence="2 3" key="1">
    <citation type="submission" date="2009-08" db="EMBL/GenBank/DDBJ databases">
        <title>The Genome Sequence of Spizellomyces punctatus strain DAOM BR117.</title>
        <authorList>
            <consortium name="The Broad Institute Genome Sequencing Platform"/>
            <person name="Russ C."/>
            <person name="Cuomo C."/>
            <person name="Shea T."/>
            <person name="Young S.K."/>
            <person name="Zeng Q."/>
            <person name="Koehrsen M."/>
            <person name="Haas B."/>
            <person name="Borodovsky M."/>
            <person name="Guigo R."/>
            <person name="Alvarado L."/>
            <person name="Berlin A."/>
            <person name="Bochicchio J."/>
            <person name="Borenstein D."/>
            <person name="Chapman S."/>
            <person name="Chen Z."/>
            <person name="Engels R."/>
            <person name="Freedman E."/>
            <person name="Gellesch M."/>
            <person name="Goldberg J."/>
            <person name="Griggs A."/>
            <person name="Gujja S."/>
            <person name="Heiman D."/>
            <person name="Hepburn T."/>
            <person name="Howarth C."/>
            <person name="Jen D."/>
            <person name="Larson L."/>
            <person name="Lewis B."/>
            <person name="Mehta T."/>
            <person name="Park D."/>
            <person name="Pearson M."/>
            <person name="Roberts A."/>
            <person name="Saif S."/>
            <person name="Shenoy N."/>
            <person name="Sisk P."/>
            <person name="Stolte C."/>
            <person name="Sykes S."/>
            <person name="Thomson T."/>
            <person name="Walk T."/>
            <person name="White J."/>
            <person name="Yandava C."/>
            <person name="Burger G."/>
            <person name="Gray M.W."/>
            <person name="Holland P.W.H."/>
            <person name="King N."/>
            <person name="Lang F.B.F."/>
            <person name="Roger A.J."/>
            <person name="Ruiz-Trillo I."/>
            <person name="Lander E."/>
            <person name="Nusbaum C."/>
        </authorList>
    </citation>
    <scope>NUCLEOTIDE SEQUENCE [LARGE SCALE GENOMIC DNA]</scope>
    <source>
        <strain evidence="2 3">DAOM BR117</strain>
    </source>
</reference>
<dbReference type="InterPro" id="IPR021476">
    <property type="entry name" value="Egh16-like"/>
</dbReference>
<dbReference type="Gene3D" id="2.70.50.70">
    <property type="match status" value="1"/>
</dbReference>
<organism evidence="2 3">
    <name type="scientific">Spizellomyces punctatus (strain DAOM BR117)</name>
    <dbReference type="NCBI Taxonomy" id="645134"/>
    <lineage>
        <taxon>Eukaryota</taxon>
        <taxon>Fungi</taxon>
        <taxon>Fungi incertae sedis</taxon>
        <taxon>Chytridiomycota</taxon>
        <taxon>Chytridiomycota incertae sedis</taxon>
        <taxon>Chytridiomycetes</taxon>
        <taxon>Spizellomycetales</taxon>
        <taxon>Spizellomycetaceae</taxon>
        <taxon>Spizellomyces</taxon>
    </lineage>
</organism>
<accession>A0A0L0HMF1</accession>
<evidence type="ECO:0000313" key="3">
    <source>
        <dbReference type="Proteomes" id="UP000053201"/>
    </source>
</evidence>
<dbReference type="OMA" id="FNSRIVR"/>
<sequence length="294" mass="29998">MIVSCLEDFRGQEISRGEKTPRSSNSKSYKSTAPRSKVPFLGILEHDYTTRKTMYKLLLLLSTAALVSAHGQLKEPAPLSNKFVRIGADCGKGADLAAAKATGNFQAGQEATVKWFILNGDGGGPLQVGFDTTGKGTSFDVKAAITQDAPGQNRKAPKGTTKQAHDVKFTVPADLNCPDTGCVMQIKQAGNGNGFGSCALVNVNGGAGGNAAGEAKAVAAATAEDGAAAAKGKDAAGDAKGKKAAGDAKGKKAKGADKKAAKAKNAAAKKAAAKAKKGAKKDAAAARRFRHRAQ</sequence>
<dbReference type="GeneID" id="27686156"/>
<feature type="compositionally biased region" description="Basic and acidic residues" evidence="1">
    <location>
        <begin position="231"/>
        <end position="260"/>
    </location>
</feature>
<dbReference type="Proteomes" id="UP000053201">
    <property type="component" value="Unassembled WGS sequence"/>
</dbReference>
<evidence type="ECO:0008006" key="4">
    <source>
        <dbReference type="Google" id="ProtNLM"/>
    </source>
</evidence>
<proteinExistence type="predicted"/>
<dbReference type="Pfam" id="PF11327">
    <property type="entry name" value="Egh16-like"/>
    <property type="match status" value="1"/>
</dbReference>
<protein>
    <recommendedName>
        <fullName evidence="4">Chitin-binding type-4 domain-containing protein</fullName>
    </recommendedName>
</protein>
<dbReference type="RefSeq" id="XP_016610119.1">
    <property type="nucleotide sequence ID" value="XM_016750863.1"/>
</dbReference>
<dbReference type="eggNOG" id="ENOG502STW7">
    <property type="taxonomic scope" value="Eukaryota"/>
</dbReference>
<feature type="region of interest" description="Disordered" evidence="1">
    <location>
        <begin position="14"/>
        <end position="33"/>
    </location>
</feature>
<dbReference type="EMBL" id="KQ257453">
    <property type="protein sequence ID" value="KND02080.1"/>
    <property type="molecule type" value="Genomic_DNA"/>
</dbReference>